<dbReference type="GO" id="GO:0009308">
    <property type="term" value="P:amine metabolic process"/>
    <property type="evidence" value="ECO:0007669"/>
    <property type="project" value="InterPro"/>
</dbReference>
<sequence length="283" mass="30364">MASDTTNNPIGNGRIHPAPSGTAVPRSRFLGWLDIGGHKRAMKKTAKELDGFLGEWLEEHKCKRASGGVARGQQDFMDVFAFAGYIVNVLEDCNGLRPSATKKTTVSGSFCVDNAPPSSSSSSISRATASAASAPGSASAGNAPQDWTVASTDHRDDLLGKVAMASMIRAVDSLPEPSANASSKGIPTMLRAQTSHPLRNYTAGETRGGVDRSDVKPLQIVQPEGPSFRVNGYFVEWQKRIMEFYGSIRLENWLSRSLKDEKIEAEVKLTGIHSLGALQPGEF</sequence>
<evidence type="ECO:0000313" key="8">
    <source>
        <dbReference type="Proteomes" id="UP000327013"/>
    </source>
</evidence>
<dbReference type="GO" id="GO:0004497">
    <property type="term" value="F:monooxygenase activity"/>
    <property type="evidence" value="ECO:0007669"/>
    <property type="project" value="UniProtKB-KW"/>
</dbReference>
<dbReference type="PANTHER" id="PTHR47947:SF39">
    <property type="entry name" value="CYTOCHROME P450"/>
    <property type="match status" value="1"/>
</dbReference>
<dbReference type="Proteomes" id="UP000327013">
    <property type="component" value="Unassembled WGS sequence"/>
</dbReference>
<accession>A0A5N6L5G8</accession>
<feature type="region of interest" description="Disordered" evidence="6">
    <location>
        <begin position="100"/>
        <end position="128"/>
    </location>
</feature>
<keyword evidence="5" id="KW-0503">Monooxygenase</keyword>
<dbReference type="GO" id="GO:0008131">
    <property type="term" value="F:primary methylamine oxidase activity"/>
    <property type="evidence" value="ECO:0007669"/>
    <property type="project" value="InterPro"/>
</dbReference>
<comment type="caution">
    <text evidence="7">The sequence shown here is derived from an EMBL/GenBank/DDBJ whole genome shotgun (WGS) entry which is preliminary data.</text>
</comment>
<organism evidence="7 8">
    <name type="scientific">Carpinus fangiana</name>
    <dbReference type="NCBI Taxonomy" id="176857"/>
    <lineage>
        <taxon>Eukaryota</taxon>
        <taxon>Viridiplantae</taxon>
        <taxon>Streptophyta</taxon>
        <taxon>Embryophyta</taxon>
        <taxon>Tracheophyta</taxon>
        <taxon>Spermatophyta</taxon>
        <taxon>Magnoliopsida</taxon>
        <taxon>eudicotyledons</taxon>
        <taxon>Gunneridae</taxon>
        <taxon>Pentapetalae</taxon>
        <taxon>rosids</taxon>
        <taxon>fabids</taxon>
        <taxon>Fagales</taxon>
        <taxon>Betulaceae</taxon>
        <taxon>Carpinus</taxon>
    </lineage>
</organism>
<dbReference type="SUPFAM" id="SSF49998">
    <property type="entry name" value="Amine oxidase catalytic domain"/>
    <property type="match status" value="1"/>
</dbReference>
<evidence type="ECO:0000256" key="2">
    <source>
        <dbReference type="ARBA" id="ARBA00022723"/>
    </source>
</evidence>
<name>A0A5N6L5G8_9ROSI</name>
<keyword evidence="4" id="KW-0408">Iron</keyword>
<dbReference type="GO" id="GO:0048038">
    <property type="term" value="F:quinone binding"/>
    <property type="evidence" value="ECO:0007669"/>
    <property type="project" value="InterPro"/>
</dbReference>
<keyword evidence="8" id="KW-1185">Reference proteome</keyword>
<keyword evidence="1" id="KW-0349">Heme</keyword>
<feature type="compositionally biased region" description="Polar residues" evidence="6">
    <location>
        <begin position="1"/>
        <end position="10"/>
    </location>
</feature>
<evidence type="ECO:0000256" key="6">
    <source>
        <dbReference type="SAM" id="MobiDB-lite"/>
    </source>
</evidence>
<evidence type="ECO:0000256" key="4">
    <source>
        <dbReference type="ARBA" id="ARBA00023004"/>
    </source>
</evidence>
<proteinExistence type="predicted"/>
<feature type="compositionally biased region" description="Low complexity" evidence="6">
    <location>
        <begin position="115"/>
        <end position="128"/>
    </location>
</feature>
<dbReference type="InterPro" id="IPR050651">
    <property type="entry name" value="Plant_Cytochrome_P450_Monoox"/>
</dbReference>
<evidence type="ECO:0000256" key="5">
    <source>
        <dbReference type="ARBA" id="ARBA00023033"/>
    </source>
</evidence>
<reference evidence="7 8" key="1">
    <citation type="submission" date="2019-06" db="EMBL/GenBank/DDBJ databases">
        <title>A chromosomal-level reference genome of Carpinus fangiana (Coryloideae, Betulaceae).</title>
        <authorList>
            <person name="Yang X."/>
            <person name="Wang Z."/>
            <person name="Zhang L."/>
            <person name="Hao G."/>
            <person name="Liu J."/>
            <person name="Yang Y."/>
        </authorList>
    </citation>
    <scope>NUCLEOTIDE SEQUENCE [LARGE SCALE GENOMIC DNA]</scope>
    <source>
        <strain evidence="7">Cfa_2016G</strain>
        <tissue evidence="7">Leaf</tissue>
    </source>
</reference>
<keyword evidence="3" id="KW-0560">Oxidoreductase</keyword>
<protein>
    <submittedName>
        <fullName evidence="7">Uncharacterized protein</fullName>
    </submittedName>
</protein>
<dbReference type="EMBL" id="VIBQ01000126">
    <property type="protein sequence ID" value="KAB8915429.1"/>
    <property type="molecule type" value="Genomic_DNA"/>
</dbReference>
<gene>
    <name evidence="7" type="ORF">FH972_026812</name>
</gene>
<dbReference type="InterPro" id="IPR036460">
    <property type="entry name" value="Cu_amine_oxidase_C_sf"/>
</dbReference>
<dbReference type="OrthoDB" id="2789670at2759"/>
<dbReference type="AlphaFoldDB" id="A0A5N6L5G8"/>
<evidence type="ECO:0000256" key="3">
    <source>
        <dbReference type="ARBA" id="ARBA00023002"/>
    </source>
</evidence>
<dbReference type="GO" id="GO:0005507">
    <property type="term" value="F:copper ion binding"/>
    <property type="evidence" value="ECO:0007669"/>
    <property type="project" value="InterPro"/>
</dbReference>
<keyword evidence="2" id="KW-0479">Metal-binding</keyword>
<dbReference type="Gene3D" id="2.70.98.20">
    <property type="entry name" value="Copper amine oxidase, catalytic domain"/>
    <property type="match status" value="1"/>
</dbReference>
<evidence type="ECO:0000256" key="1">
    <source>
        <dbReference type="ARBA" id="ARBA00022617"/>
    </source>
</evidence>
<feature type="region of interest" description="Disordered" evidence="6">
    <location>
        <begin position="1"/>
        <end position="22"/>
    </location>
</feature>
<dbReference type="PANTHER" id="PTHR47947">
    <property type="entry name" value="CYTOCHROME P450 82C3-RELATED"/>
    <property type="match status" value="1"/>
</dbReference>
<evidence type="ECO:0000313" key="7">
    <source>
        <dbReference type="EMBL" id="KAB8915429.1"/>
    </source>
</evidence>